<dbReference type="EMBL" id="CYRY02014328">
    <property type="protein sequence ID" value="VCW84468.1"/>
    <property type="molecule type" value="Genomic_DNA"/>
</dbReference>
<reference evidence="1 2" key="1">
    <citation type="submission" date="2018-10" db="EMBL/GenBank/DDBJ databases">
        <authorList>
            <person name="Ekblom R."/>
            <person name="Jareborg N."/>
        </authorList>
    </citation>
    <scope>NUCLEOTIDE SEQUENCE [LARGE SCALE GENOMIC DNA]</scope>
    <source>
        <tissue evidence="1">Muscle</tissue>
    </source>
</reference>
<protein>
    <submittedName>
        <fullName evidence="1">Uncharacterized protein</fullName>
    </submittedName>
</protein>
<evidence type="ECO:0000313" key="2">
    <source>
        <dbReference type="Proteomes" id="UP000269945"/>
    </source>
</evidence>
<keyword evidence="2" id="KW-1185">Reference proteome</keyword>
<evidence type="ECO:0000313" key="1">
    <source>
        <dbReference type="EMBL" id="VCW84468.1"/>
    </source>
</evidence>
<sequence>MLLILGRNAQQEVGKMLLHRSQSFREYKSFDSHLLPPESLS</sequence>
<dbReference type="AlphaFoldDB" id="A0A9X9LSB1"/>
<name>A0A9X9LSB1_GULGU</name>
<dbReference type="Proteomes" id="UP000269945">
    <property type="component" value="Unassembled WGS sequence"/>
</dbReference>
<gene>
    <name evidence="1" type="ORF">BN2614_LOCUS1</name>
</gene>
<accession>A0A9X9LSB1</accession>
<proteinExistence type="predicted"/>
<comment type="caution">
    <text evidence="1">The sequence shown here is derived from an EMBL/GenBank/DDBJ whole genome shotgun (WGS) entry which is preliminary data.</text>
</comment>
<organism evidence="1 2">
    <name type="scientific">Gulo gulo</name>
    <name type="common">Wolverine</name>
    <name type="synonym">Gluton</name>
    <dbReference type="NCBI Taxonomy" id="48420"/>
    <lineage>
        <taxon>Eukaryota</taxon>
        <taxon>Metazoa</taxon>
        <taxon>Chordata</taxon>
        <taxon>Craniata</taxon>
        <taxon>Vertebrata</taxon>
        <taxon>Euteleostomi</taxon>
        <taxon>Mammalia</taxon>
        <taxon>Eutheria</taxon>
        <taxon>Laurasiatheria</taxon>
        <taxon>Carnivora</taxon>
        <taxon>Caniformia</taxon>
        <taxon>Musteloidea</taxon>
        <taxon>Mustelidae</taxon>
        <taxon>Guloninae</taxon>
        <taxon>Gulo</taxon>
    </lineage>
</organism>